<accession>A0ABT0ZAF1</accession>
<dbReference type="RefSeq" id="WP_252422529.1">
    <property type="nucleotide sequence ID" value="NZ_JAMWMR010000003.1"/>
</dbReference>
<reference evidence="2 3" key="1">
    <citation type="submission" date="2022-05" db="EMBL/GenBank/DDBJ databases">
        <title>Streptomyces sp. nov. RY43-2 isolated from soil of a peat swamp forest.</title>
        <authorList>
            <person name="Kanchanasin P."/>
            <person name="Tanasupawat S."/>
            <person name="Phongsopitanun W."/>
        </authorList>
    </citation>
    <scope>NUCLEOTIDE SEQUENCE [LARGE SCALE GENOMIC DNA]</scope>
    <source>
        <strain evidence="2 3">RY43-2</strain>
    </source>
</reference>
<comment type="caution">
    <text evidence="2">The sequence shown here is derived from an EMBL/GenBank/DDBJ whole genome shotgun (WGS) entry which is preliminary data.</text>
</comment>
<sequence>MRGEGRLPLPMAADSERWVSVAAERTVLGVVHNITSATRLLDLLAVFEGDRRIQTVFTCTESSALDGGTLEFFTSRGMVHIPWREATARKFDLAIATNRGGDLHDLQAPLIGAPHGAGYNKRLSREPGAGSREPGAGSREPGAGSREPGAGSREPGAFGLTSEWLMHEGRLVPSAIVLSHDEQRERLALGCPEALPVSVVAGDPCFDQLRMSAPFRAEYRRALGVRPDQKLLVVSSTWGRGSIISSNENDTDALRRALAELPADEYRILAAIHPNSWYGHGAWQLQNWLAPLTEHGLLLPIPDTETWKSALLAADSVLGDHGSLTMYGVALGIPTVLGSFRDAKVAPGSPMARLGALLPRLSLRRPLLPQLEAATAAQRHSTELHALRATVTSRPGESATLLRRLFYAWLELPEPATPARPRLVPLPSAVPVTSASPVLRPVYVSAASDDGRITVRRYAAPVQRRTVEGHLAGTHLVADIDDPDARWPRSADVLLMPLGRPPREESTANWADIAARYPGCGLLAREEPEGGCLALLRGGVRLRAHWHGKRPPWASAAIAASVVHDHAPPTADRPGPVRLQVTIGPDAETGLLDIAPC</sequence>
<gene>
    <name evidence="2" type="ORF">NGF19_05370</name>
</gene>
<dbReference type="EMBL" id="JAMWMR010000003">
    <property type="protein sequence ID" value="MCN9240227.1"/>
    <property type="molecule type" value="Genomic_DNA"/>
</dbReference>
<evidence type="ECO:0000313" key="3">
    <source>
        <dbReference type="Proteomes" id="UP001523219"/>
    </source>
</evidence>
<dbReference type="SUPFAM" id="SSF53756">
    <property type="entry name" value="UDP-Glycosyltransferase/glycogen phosphorylase"/>
    <property type="match status" value="1"/>
</dbReference>
<name>A0ABT0ZAF1_9ACTN</name>
<proteinExistence type="predicted"/>
<evidence type="ECO:0000313" key="2">
    <source>
        <dbReference type="EMBL" id="MCN9240227.1"/>
    </source>
</evidence>
<evidence type="ECO:0000256" key="1">
    <source>
        <dbReference type="SAM" id="MobiDB-lite"/>
    </source>
</evidence>
<protein>
    <submittedName>
        <fullName evidence="2">Uncharacterized protein</fullName>
    </submittedName>
</protein>
<feature type="region of interest" description="Disordered" evidence="1">
    <location>
        <begin position="117"/>
        <end position="157"/>
    </location>
</feature>
<keyword evidence="3" id="KW-1185">Reference proteome</keyword>
<dbReference type="Proteomes" id="UP001523219">
    <property type="component" value="Unassembled WGS sequence"/>
</dbReference>
<organism evidence="2 3">
    <name type="scientific">Streptomyces macrolidinus</name>
    <dbReference type="NCBI Taxonomy" id="2952607"/>
    <lineage>
        <taxon>Bacteria</taxon>
        <taxon>Bacillati</taxon>
        <taxon>Actinomycetota</taxon>
        <taxon>Actinomycetes</taxon>
        <taxon>Kitasatosporales</taxon>
        <taxon>Streptomycetaceae</taxon>
        <taxon>Streptomyces</taxon>
    </lineage>
</organism>